<dbReference type="Pfam" id="PF03372">
    <property type="entry name" value="Exo_endo_phos"/>
    <property type="match status" value="1"/>
</dbReference>
<comment type="catalytic activity">
    <reaction evidence="5">
        <text>N-(hexadecanoyl)-sphing-4-enine-1-phosphocholine + H2O = N-hexadecanoylsphing-4-enine + phosphocholine + H(+)</text>
        <dbReference type="Rhea" id="RHEA:45644"/>
        <dbReference type="ChEBI" id="CHEBI:15377"/>
        <dbReference type="ChEBI" id="CHEBI:15378"/>
        <dbReference type="ChEBI" id="CHEBI:72959"/>
        <dbReference type="ChEBI" id="CHEBI:78646"/>
        <dbReference type="ChEBI" id="CHEBI:295975"/>
    </reaction>
    <physiologicalReaction direction="left-to-right" evidence="5">
        <dbReference type="Rhea" id="RHEA:45645"/>
    </physiologicalReaction>
</comment>
<dbReference type="EMBL" id="CAJOBI010003502">
    <property type="protein sequence ID" value="CAF3971146.1"/>
    <property type="molecule type" value="Genomic_DNA"/>
</dbReference>
<dbReference type="Gene3D" id="3.60.10.10">
    <property type="entry name" value="Endonuclease/exonuclease/phosphatase"/>
    <property type="match status" value="1"/>
</dbReference>
<dbReference type="GO" id="GO:0005576">
    <property type="term" value="C:extracellular region"/>
    <property type="evidence" value="ECO:0007669"/>
    <property type="project" value="InterPro"/>
</dbReference>
<dbReference type="PANTHER" id="PTHR16320:SF23">
    <property type="entry name" value="SPHINGOMYELINASE C 1"/>
    <property type="match status" value="1"/>
</dbReference>
<keyword evidence="4" id="KW-0378">Hydrolase</keyword>
<evidence type="ECO:0000313" key="10">
    <source>
        <dbReference type="Proteomes" id="UP000676336"/>
    </source>
</evidence>
<comment type="caution">
    <text evidence="9">The sequence shown here is derived from an EMBL/GenBank/DDBJ whole genome shotgun (WGS) entry which is preliminary data.</text>
</comment>
<evidence type="ECO:0000313" key="9">
    <source>
        <dbReference type="EMBL" id="CAF3971146.1"/>
    </source>
</evidence>
<comment type="similarity">
    <text evidence="1">Belongs to the neutral sphingomyelinase family.</text>
</comment>
<evidence type="ECO:0000256" key="4">
    <source>
        <dbReference type="ARBA" id="ARBA00022801"/>
    </source>
</evidence>
<dbReference type="InterPro" id="IPR036691">
    <property type="entry name" value="Endo/exonu/phosph_ase_sf"/>
</dbReference>
<dbReference type="SUPFAM" id="SSF56219">
    <property type="entry name" value="DNase I-like"/>
    <property type="match status" value="1"/>
</dbReference>
<evidence type="ECO:0000256" key="7">
    <source>
        <dbReference type="SAM" id="SignalP"/>
    </source>
</evidence>
<protein>
    <recommendedName>
        <fullName evidence="2">sphingomyelin phosphodiesterase</fullName>
        <ecNumber evidence="2">3.1.4.12</ecNumber>
    </recommendedName>
</protein>
<dbReference type="PANTHER" id="PTHR16320">
    <property type="entry name" value="SPHINGOMYELINASE FAMILY MEMBER"/>
    <property type="match status" value="1"/>
</dbReference>
<dbReference type="AlphaFoldDB" id="A0A8S2MRZ0"/>
<feature type="signal peptide" evidence="7">
    <location>
        <begin position="1"/>
        <end position="15"/>
    </location>
</feature>
<gene>
    <name evidence="9" type="ORF">SMN809_LOCUS10333</name>
</gene>
<dbReference type="InterPro" id="IPR005135">
    <property type="entry name" value="Endo/exonuclease/phosphatase"/>
</dbReference>
<feature type="chain" id="PRO_5035821894" description="sphingomyelin phosphodiesterase" evidence="7">
    <location>
        <begin position="16"/>
        <end position="601"/>
    </location>
</feature>
<evidence type="ECO:0000256" key="2">
    <source>
        <dbReference type="ARBA" id="ARBA00012369"/>
    </source>
</evidence>
<dbReference type="GO" id="GO:0004767">
    <property type="term" value="F:sphingomyelin phosphodiesterase activity"/>
    <property type="evidence" value="ECO:0007669"/>
    <property type="project" value="UniProtKB-EC"/>
</dbReference>
<name>A0A8S2MRZ0_9BILA</name>
<evidence type="ECO:0000256" key="5">
    <source>
        <dbReference type="ARBA" id="ARBA00049371"/>
    </source>
</evidence>
<reference evidence="9" key="1">
    <citation type="submission" date="2021-02" db="EMBL/GenBank/DDBJ databases">
        <authorList>
            <person name="Nowell W R."/>
        </authorList>
    </citation>
    <scope>NUCLEOTIDE SEQUENCE</scope>
</reference>
<evidence type="ECO:0000259" key="8">
    <source>
        <dbReference type="Pfam" id="PF03372"/>
    </source>
</evidence>
<evidence type="ECO:0000256" key="3">
    <source>
        <dbReference type="ARBA" id="ARBA00022729"/>
    </source>
</evidence>
<proteinExistence type="inferred from homology"/>
<accession>A0A8S2MRZ0</accession>
<feature type="domain" description="Endonuclease/exonuclease/phosphatase" evidence="8">
    <location>
        <begin position="56"/>
        <end position="320"/>
    </location>
</feature>
<dbReference type="Proteomes" id="UP000676336">
    <property type="component" value="Unassembled WGS sequence"/>
</dbReference>
<evidence type="ECO:0000256" key="6">
    <source>
        <dbReference type="SAM" id="MobiDB-lite"/>
    </source>
</evidence>
<dbReference type="InterPro" id="IPR017766">
    <property type="entry name" value="Sphingomyelinase/PLipase_C"/>
</dbReference>
<dbReference type="InterPro" id="IPR038772">
    <property type="entry name" value="Sph/SMPD2-like"/>
</dbReference>
<dbReference type="CDD" id="cd09078">
    <property type="entry name" value="nSMase"/>
    <property type="match status" value="1"/>
</dbReference>
<keyword evidence="3 7" id="KW-0732">Signal</keyword>
<sequence length="601" mass="69320">MKRLFLLVFLIVCQTNDDDDDSYQITLMSYNVMLLPSILVFERDQITRAHLLTKAKFLRTSDILCLQEVFQKRPSSILLSALAETYPYSTPVLGDEDDKNEWNEIWNCHISSSPLKFVSGGVTILSKWPIAYAVEYFYKHACSAHSFVRTGFVYAKILYGHNKYPVHVFGTHLQPNDYRGCYLYGEDKIREKQMHELNSFLQARNISSNELVFILGDFNINRYNVQQYENMLEILHVHGQYLHSSSIPFSWDSSFNAMTNSRHNNQLLDYVFLHKNHTPINTHWFNLITDRMASKQWRLLGENHSFYNTRNIPLIELSDHYPVISFFNLSRQQWSRRPSGVITYVKFMTADTNLPVIIVDRELRIGTSINQTGTLFILTNNGTPRRHRCLRSEQHILLIDANKPEFYLSNEKLFRMKFGKEHANRYLKIIQLDNLSNCIQTNSTIIFQSRLSTGYYYVNSQFSQLCSCTNDKKQVQRFRLIEVERKNGSTYRTTSPKELGSPLGPSIFGPEPGAGPEPVKRELLAPTSISRTTTDTASKVVTTNVSIINDSTAPVNPNNLLACCFDKPREIVSSVTTPVKELNDYMELIVPDEESDDILLF</sequence>
<evidence type="ECO:0000256" key="1">
    <source>
        <dbReference type="ARBA" id="ARBA00006335"/>
    </source>
</evidence>
<dbReference type="EC" id="3.1.4.12" evidence="2"/>
<feature type="region of interest" description="Disordered" evidence="6">
    <location>
        <begin position="489"/>
        <end position="519"/>
    </location>
</feature>
<organism evidence="9 10">
    <name type="scientific">Rotaria magnacalcarata</name>
    <dbReference type="NCBI Taxonomy" id="392030"/>
    <lineage>
        <taxon>Eukaryota</taxon>
        <taxon>Metazoa</taxon>
        <taxon>Spiralia</taxon>
        <taxon>Gnathifera</taxon>
        <taxon>Rotifera</taxon>
        <taxon>Eurotatoria</taxon>
        <taxon>Bdelloidea</taxon>
        <taxon>Philodinida</taxon>
        <taxon>Philodinidae</taxon>
        <taxon>Rotaria</taxon>
    </lineage>
</organism>